<accession>A0A9W6S345</accession>
<reference evidence="1" key="1">
    <citation type="submission" date="2023-03" db="EMBL/GenBank/DDBJ databases">
        <title>Actinoallomurus iriomotensis NBRC 103684.</title>
        <authorList>
            <person name="Ichikawa N."/>
            <person name="Sato H."/>
            <person name="Tonouchi N."/>
        </authorList>
    </citation>
    <scope>NUCLEOTIDE SEQUENCE</scope>
    <source>
        <strain evidence="1">NBRC 103684</strain>
    </source>
</reference>
<sequence>MFWRKTREAIGRFHPAHQHLTLERTVTGSAGPGEWAAVLASLSQHETTVKRRKWQLPSRTTAVLVPLIHVLSEDTAPDGAIGVTADFRGLKEPGKKGPEQDLPVSGRVRRLTEWFVVDPWLRVRAELRDGSVLEIQVTDRVRHRKIHRVNPRGKHKYKTKKKAVQRIDAKRTLARDAAVRRPGTPPPAWVRVRLKDGKRTALNATAKLPRVPEENDQLQAILTVVAELFRWTPPQTSGRTA</sequence>
<organism evidence="1 2">
    <name type="scientific">Actinoallomurus iriomotensis</name>
    <dbReference type="NCBI Taxonomy" id="478107"/>
    <lineage>
        <taxon>Bacteria</taxon>
        <taxon>Bacillati</taxon>
        <taxon>Actinomycetota</taxon>
        <taxon>Actinomycetes</taxon>
        <taxon>Streptosporangiales</taxon>
        <taxon>Thermomonosporaceae</taxon>
        <taxon>Actinoallomurus</taxon>
    </lineage>
</organism>
<dbReference type="Proteomes" id="UP001165074">
    <property type="component" value="Unassembled WGS sequence"/>
</dbReference>
<comment type="caution">
    <text evidence="1">The sequence shown here is derived from an EMBL/GenBank/DDBJ whole genome shotgun (WGS) entry which is preliminary data.</text>
</comment>
<protein>
    <submittedName>
        <fullName evidence="1">Uncharacterized protein</fullName>
    </submittedName>
</protein>
<dbReference type="EMBL" id="BSTK01000007">
    <property type="protein sequence ID" value="GLY87270.1"/>
    <property type="molecule type" value="Genomic_DNA"/>
</dbReference>
<gene>
    <name evidence="1" type="ORF">Airi02_051990</name>
</gene>
<proteinExistence type="predicted"/>
<dbReference type="RefSeq" id="WP_285576194.1">
    <property type="nucleotide sequence ID" value="NZ_BSTK01000007.1"/>
</dbReference>
<name>A0A9W6S345_9ACTN</name>
<dbReference type="AlphaFoldDB" id="A0A9W6S345"/>
<keyword evidence="2" id="KW-1185">Reference proteome</keyword>
<evidence type="ECO:0000313" key="1">
    <source>
        <dbReference type="EMBL" id="GLY87270.1"/>
    </source>
</evidence>
<evidence type="ECO:0000313" key="2">
    <source>
        <dbReference type="Proteomes" id="UP001165074"/>
    </source>
</evidence>